<evidence type="ECO:0000313" key="4">
    <source>
        <dbReference type="Proteomes" id="UP000324233"/>
    </source>
</evidence>
<feature type="chain" id="PRO_5022874525" description="PepSY domain-containing protein" evidence="2">
    <location>
        <begin position="30"/>
        <end position="254"/>
    </location>
</feature>
<dbReference type="Proteomes" id="UP000324233">
    <property type="component" value="Chromosome"/>
</dbReference>
<feature type="compositionally biased region" description="Basic and acidic residues" evidence="1">
    <location>
        <begin position="50"/>
        <end position="74"/>
    </location>
</feature>
<evidence type="ECO:0008006" key="5">
    <source>
        <dbReference type="Google" id="ProtNLM"/>
    </source>
</evidence>
<evidence type="ECO:0000256" key="2">
    <source>
        <dbReference type="SAM" id="SignalP"/>
    </source>
</evidence>
<keyword evidence="2" id="KW-0732">Signal</keyword>
<feature type="signal peptide" evidence="2">
    <location>
        <begin position="1"/>
        <end position="29"/>
    </location>
</feature>
<dbReference type="RefSeq" id="WP_148593596.1">
    <property type="nucleotide sequence ID" value="NZ_CP042997.1"/>
</dbReference>
<evidence type="ECO:0000313" key="3">
    <source>
        <dbReference type="EMBL" id="QEH33604.1"/>
    </source>
</evidence>
<evidence type="ECO:0000256" key="1">
    <source>
        <dbReference type="SAM" id="MobiDB-lite"/>
    </source>
</evidence>
<name>A0A5B9W080_9BACT</name>
<dbReference type="KEGG" id="agv:OJF2_21080"/>
<organism evidence="3 4">
    <name type="scientific">Aquisphaera giovannonii</name>
    <dbReference type="NCBI Taxonomy" id="406548"/>
    <lineage>
        <taxon>Bacteria</taxon>
        <taxon>Pseudomonadati</taxon>
        <taxon>Planctomycetota</taxon>
        <taxon>Planctomycetia</taxon>
        <taxon>Isosphaerales</taxon>
        <taxon>Isosphaeraceae</taxon>
        <taxon>Aquisphaera</taxon>
    </lineage>
</organism>
<protein>
    <recommendedName>
        <fullName evidence="5">PepSY domain-containing protein</fullName>
    </recommendedName>
</protein>
<dbReference type="AlphaFoldDB" id="A0A5B9W080"/>
<gene>
    <name evidence="3" type="ORF">OJF2_21080</name>
</gene>
<accession>A0A5B9W080</accession>
<keyword evidence="4" id="KW-1185">Reference proteome</keyword>
<dbReference type="EMBL" id="CP042997">
    <property type="protein sequence ID" value="QEH33604.1"/>
    <property type="molecule type" value="Genomic_DNA"/>
</dbReference>
<feature type="region of interest" description="Disordered" evidence="1">
    <location>
        <begin position="30"/>
        <end position="119"/>
    </location>
</feature>
<reference evidence="3 4" key="1">
    <citation type="submission" date="2019-08" db="EMBL/GenBank/DDBJ databases">
        <title>Deep-cultivation of Planctomycetes and their phenomic and genomic characterization uncovers novel biology.</title>
        <authorList>
            <person name="Wiegand S."/>
            <person name="Jogler M."/>
            <person name="Boedeker C."/>
            <person name="Pinto D."/>
            <person name="Vollmers J."/>
            <person name="Rivas-Marin E."/>
            <person name="Kohn T."/>
            <person name="Peeters S.H."/>
            <person name="Heuer A."/>
            <person name="Rast P."/>
            <person name="Oberbeckmann S."/>
            <person name="Bunk B."/>
            <person name="Jeske O."/>
            <person name="Meyerdierks A."/>
            <person name="Storesund J.E."/>
            <person name="Kallscheuer N."/>
            <person name="Luecker S."/>
            <person name="Lage O.M."/>
            <person name="Pohl T."/>
            <person name="Merkel B.J."/>
            <person name="Hornburger P."/>
            <person name="Mueller R.-W."/>
            <person name="Bruemmer F."/>
            <person name="Labrenz M."/>
            <person name="Spormann A.M."/>
            <person name="Op den Camp H."/>
            <person name="Overmann J."/>
            <person name="Amann R."/>
            <person name="Jetten M.S.M."/>
            <person name="Mascher T."/>
            <person name="Medema M.H."/>
            <person name="Devos D.P."/>
            <person name="Kaster A.-K."/>
            <person name="Ovreas L."/>
            <person name="Rohde M."/>
            <person name="Galperin M.Y."/>
            <person name="Jogler C."/>
        </authorList>
    </citation>
    <scope>NUCLEOTIDE SEQUENCE [LARGE SCALE GENOMIC DNA]</scope>
    <source>
        <strain evidence="3 4">OJF2</strain>
    </source>
</reference>
<sequence precursor="true">MLSTRCLPWRRIRPLVVAAAFLAPASVGAQGTPAPRAGLSPQQVQGAVRSAREAIEQSRKKDDEPERRDVDRRQYVVGVEVVDLKQPPAPGPAEASASPPRDADREEGEAEARPSAPAAPRGGILALVTTYRYRDDVTIFATVDVATGKVVRMEEAAHLRSALSDEEYEDAQALARERSDPVKALFEKFGNKLSVYPQFSQFTVGDDPRIHRVVYLTYRVGTKDLSYPRPRIDLTTREVTTAAPEEFPQPRKPR</sequence>
<proteinExistence type="predicted"/>